<keyword evidence="1" id="KW-0479">Metal-binding</keyword>
<comment type="caution">
    <text evidence="10">The sequence shown here is derived from an EMBL/GenBank/DDBJ whole genome shotgun (WGS) entry which is preliminary data.</text>
</comment>
<name>A0A5A8DR25_CAFRO</name>
<evidence type="ECO:0000256" key="5">
    <source>
        <dbReference type="SAM" id="MobiDB-lite"/>
    </source>
</evidence>
<dbReference type="InterPro" id="IPR052092">
    <property type="entry name" value="SF3A2"/>
</dbReference>
<gene>
    <name evidence="9" type="ORF">FNF27_07794</name>
    <name evidence="8" type="ORF">FNF28_06294</name>
    <name evidence="7" type="ORF">FNF29_03994</name>
    <name evidence="10" type="ORF">FNF31_00807</name>
</gene>
<feature type="domain" description="U1-type" evidence="6">
    <location>
        <begin position="51"/>
        <end position="85"/>
    </location>
</feature>
<dbReference type="EMBL" id="VLTM01000004">
    <property type="protein sequence ID" value="KAA0167872.1"/>
    <property type="molecule type" value="Genomic_DNA"/>
</dbReference>
<proteinExistence type="predicted"/>
<evidence type="ECO:0000259" key="6">
    <source>
        <dbReference type="SMART" id="SM00451"/>
    </source>
</evidence>
<evidence type="ECO:0000313" key="14">
    <source>
        <dbReference type="Proteomes" id="UP000325113"/>
    </source>
</evidence>
<dbReference type="Proteomes" id="UP000323011">
    <property type="component" value="Unassembled WGS sequence"/>
</dbReference>
<reference evidence="11 12" key="1">
    <citation type="submission" date="2019-07" db="EMBL/GenBank/DDBJ databases">
        <title>Genomes of Cafeteria roenbergensis.</title>
        <authorList>
            <person name="Fischer M.G."/>
            <person name="Hackl T."/>
            <person name="Roman M."/>
        </authorList>
    </citation>
    <scope>NUCLEOTIDE SEQUENCE [LARGE SCALE GENOMIC DNA]</scope>
    <source>
        <strain evidence="7 12">BVI</strain>
        <strain evidence="10 14">Cflag</strain>
        <strain evidence="9 11">E4-10P</strain>
        <strain evidence="8 13">RCC970-E3</strain>
    </source>
</reference>
<dbReference type="Pfam" id="PF16835">
    <property type="entry name" value="SF3A2"/>
    <property type="match status" value="1"/>
</dbReference>
<sequence length="235" mass="26337">MDFQNRVGSKFGGGGPASAAEAAADREARQYRLGLEAFDIEKDPYVVRNNLGQFVCKMCLTVHRNLPSYIAHTQAKKHQDNLRKRAAEEEARVETGPEPLAQATTATRRSVRIGCPGYRVVRQRDASTGQRSLLFEVSFPDIDDDAQPRHRFMSAFEQRKEVPDKTKQYLLFAAEPYETVAFKIPADPIDRREGRFFTDWNPTTKLFRLQFFFRDAPPSASSSASAAAAVADSAT</sequence>
<evidence type="ECO:0000256" key="3">
    <source>
        <dbReference type="ARBA" id="ARBA00022833"/>
    </source>
</evidence>
<organism evidence="10 14">
    <name type="scientific">Cafeteria roenbergensis</name>
    <name type="common">Marine flagellate</name>
    <dbReference type="NCBI Taxonomy" id="33653"/>
    <lineage>
        <taxon>Eukaryota</taxon>
        <taxon>Sar</taxon>
        <taxon>Stramenopiles</taxon>
        <taxon>Bigyra</taxon>
        <taxon>Opalozoa</taxon>
        <taxon>Bicosoecida</taxon>
        <taxon>Cafeteriaceae</taxon>
        <taxon>Cafeteria</taxon>
    </lineage>
</organism>
<dbReference type="EMBL" id="VLTO01000102">
    <property type="protein sequence ID" value="KAA0164378.1"/>
    <property type="molecule type" value="Genomic_DNA"/>
</dbReference>
<dbReference type="Proteomes" id="UP000325113">
    <property type="component" value="Unassembled WGS sequence"/>
</dbReference>
<dbReference type="PANTHER" id="PTHR23205">
    <property type="entry name" value="SPLICING FACTOR 3A SUBUNIT 2"/>
    <property type="match status" value="1"/>
</dbReference>
<accession>A0A5A8DR25</accession>
<dbReference type="GO" id="GO:0005686">
    <property type="term" value="C:U2 snRNP"/>
    <property type="evidence" value="ECO:0007669"/>
    <property type="project" value="TreeGrafter"/>
</dbReference>
<dbReference type="EMBL" id="VLTN01000021">
    <property type="protein sequence ID" value="KAA0152428.1"/>
    <property type="molecule type" value="Genomic_DNA"/>
</dbReference>
<dbReference type="Proteomes" id="UP000324907">
    <property type="component" value="Unassembled WGS sequence"/>
</dbReference>
<evidence type="ECO:0000256" key="4">
    <source>
        <dbReference type="ARBA" id="ARBA00023242"/>
    </source>
</evidence>
<dbReference type="GO" id="GO:0003676">
    <property type="term" value="F:nucleic acid binding"/>
    <property type="evidence" value="ECO:0007669"/>
    <property type="project" value="InterPro"/>
</dbReference>
<evidence type="ECO:0000313" key="8">
    <source>
        <dbReference type="EMBL" id="KAA0158318.1"/>
    </source>
</evidence>
<keyword evidence="4" id="KW-0539">Nucleus</keyword>
<evidence type="ECO:0000313" key="11">
    <source>
        <dbReference type="Proteomes" id="UP000322899"/>
    </source>
</evidence>
<feature type="compositionally biased region" description="Basic and acidic residues" evidence="5">
    <location>
        <begin position="77"/>
        <end position="95"/>
    </location>
</feature>
<dbReference type="SMART" id="SM00451">
    <property type="entry name" value="ZnF_U1"/>
    <property type="match status" value="1"/>
</dbReference>
<keyword evidence="2" id="KW-0863">Zinc-finger</keyword>
<evidence type="ECO:0000256" key="1">
    <source>
        <dbReference type="ARBA" id="ARBA00022723"/>
    </source>
</evidence>
<feature type="region of interest" description="Disordered" evidence="5">
    <location>
        <begin position="77"/>
        <end position="96"/>
    </location>
</feature>
<evidence type="ECO:0000256" key="2">
    <source>
        <dbReference type="ARBA" id="ARBA00022771"/>
    </source>
</evidence>
<protein>
    <recommendedName>
        <fullName evidence="6">U1-type domain-containing protein</fullName>
    </recommendedName>
</protein>
<feature type="region of interest" description="Disordered" evidence="5">
    <location>
        <begin position="1"/>
        <end position="23"/>
    </location>
</feature>
<dbReference type="InterPro" id="IPR031781">
    <property type="entry name" value="SF3A2_dom"/>
</dbReference>
<dbReference type="SMART" id="SM01050">
    <property type="entry name" value="CactinC_cactus"/>
    <property type="match status" value="1"/>
</dbReference>
<keyword evidence="12" id="KW-1185">Reference proteome</keyword>
<dbReference type="EMBL" id="VLTL01000152">
    <property type="protein sequence ID" value="KAA0158318.1"/>
    <property type="molecule type" value="Genomic_DNA"/>
</dbReference>
<dbReference type="GO" id="GO:0071004">
    <property type="term" value="C:U2-type prespliceosome"/>
    <property type="evidence" value="ECO:0007669"/>
    <property type="project" value="TreeGrafter"/>
</dbReference>
<dbReference type="InterPro" id="IPR003604">
    <property type="entry name" value="Matrin/U1-like-C_Znf_C2H2"/>
</dbReference>
<evidence type="ECO:0000313" key="13">
    <source>
        <dbReference type="Proteomes" id="UP000324907"/>
    </source>
</evidence>
<dbReference type="GO" id="GO:0008270">
    <property type="term" value="F:zinc ion binding"/>
    <property type="evidence" value="ECO:0007669"/>
    <property type="project" value="UniProtKB-KW"/>
</dbReference>
<dbReference type="OMA" id="EFWIQIM"/>
<evidence type="ECO:0000313" key="9">
    <source>
        <dbReference type="EMBL" id="KAA0164378.1"/>
    </source>
</evidence>
<dbReference type="GO" id="GO:0000245">
    <property type="term" value="P:spliceosomal complex assembly"/>
    <property type="evidence" value="ECO:0007669"/>
    <property type="project" value="TreeGrafter"/>
</dbReference>
<keyword evidence="3" id="KW-0862">Zinc</keyword>
<dbReference type="GO" id="GO:0071013">
    <property type="term" value="C:catalytic step 2 spliceosome"/>
    <property type="evidence" value="ECO:0007669"/>
    <property type="project" value="TreeGrafter"/>
</dbReference>
<dbReference type="AlphaFoldDB" id="A0A5A8DR25"/>
<evidence type="ECO:0000313" key="12">
    <source>
        <dbReference type="Proteomes" id="UP000323011"/>
    </source>
</evidence>
<dbReference type="Gene3D" id="2.60.40.2690">
    <property type="match status" value="1"/>
</dbReference>
<dbReference type="PANTHER" id="PTHR23205:SF0">
    <property type="entry name" value="SPLICING FACTOR 3A SUBUNIT 2"/>
    <property type="match status" value="1"/>
</dbReference>
<evidence type="ECO:0000313" key="10">
    <source>
        <dbReference type="EMBL" id="KAA0167872.1"/>
    </source>
</evidence>
<dbReference type="OrthoDB" id="10250970at2759"/>
<dbReference type="Proteomes" id="UP000322899">
    <property type="component" value="Unassembled WGS sequence"/>
</dbReference>
<evidence type="ECO:0000313" key="7">
    <source>
        <dbReference type="EMBL" id="KAA0152428.1"/>
    </source>
</evidence>